<gene>
    <name evidence="6" type="ORF">E4U02_07140</name>
</gene>
<evidence type="ECO:0000313" key="7">
    <source>
        <dbReference type="Proteomes" id="UP000298358"/>
    </source>
</evidence>
<comment type="caution">
    <text evidence="6">The sequence shown here is derived from an EMBL/GenBank/DDBJ whole genome shotgun (WGS) entry which is preliminary data.</text>
</comment>
<dbReference type="Gene3D" id="3.40.605.10">
    <property type="entry name" value="Aldehyde Dehydrogenase, Chain A, domain 1"/>
    <property type="match status" value="1"/>
</dbReference>
<dbReference type="AlphaFoldDB" id="A0A4Y9FV55"/>
<evidence type="ECO:0000256" key="2">
    <source>
        <dbReference type="PROSITE-ProRule" id="PRU10007"/>
    </source>
</evidence>
<dbReference type="InterPro" id="IPR050740">
    <property type="entry name" value="Aldehyde_DH_Superfamily"/>
</dbReference>
<dbReference type="EMBL" id="SPQB01000013">
    <property type="protein sequence ID" value="TFU33115.1"/>
    <property type="molecule type" value="Genomic_DNA"/>
</dbReference>
<comment type="similarity">
    <text evidence="3">Belongs to the aldehyde dehydrogenase family.</text>
</comment>
<dbReference type="InterPro" id="IPR029510">
    <property type="entry name" value="Ald_DH_CS_GLU"/>
</dbReference>
<dbReference type="PROSITE" id="PS00070">
    <property type="entry name" value="ALDEHYDE_DEHYDR_CYS"/>
    <property type="match status" value="1"/>
</dbReference>
<dbReference type="GO" id="GO:0009450">
    <property type="term" value="P:gamma-aminobutyric acid catabolic process"/>
    <property type="evidence" value="ECO:0007669"/>
    <property type="project" value="TreeGrafter"/>
</dbReference>
<dbReference type="PROSITE" id="PS00687">
    <property type="entry name" value="ALDEHYDE_DEHYDR_GLU"/>
    <property type="match status" value="1"/>
</dbReference>
<dbReference type="PANTHER" id="PTHR43353:SF5">
    <property type="entry name" value="SUCCINATE-SEMIALDEHYDE DEHYDROGENASE, MITOCHONDRIAL"/>
    <property type="match status" value="1"/>
</dbReference>
<dbReference type="InterPro" id="IPR016161">
    <property type="entry name" value="Ald_DH/histidinol_DH"/>
</dbReference>
<proteinExistence type="inferred from homology"/>
<feature type="compositionally biased region" description="Polar residues" evidence="4">
    <location>
        <begin position="1"/>
        <end position="13"/>
    </location>
</feature>
<keyword evidence="7" id="KW-1185">Reference proteome</keyword>
<organism evidence="6 7">
    <name type="scientific">Microbacterium paludicola</name>
    <dbReference type="NCBI Taxonomy" id="300019"/>
    <lineage>
        <taxon>Bacteria</taxon>
        <taxon>Bacillati</taxon>
        <taxon>Actinomycetota</taxon>
        <taxon>Actinomycetes</taxon>
        <taxon>Micrococcales</taxon>
        <taxon>Microbacteriaceae</taxon>
        <taxon>Microbacterium</taxon>
    </lineage>
</organism>
<evidence type="ECO:0000256" key="1">
    <source>
        <dbReference type="ARBA" id="ARBA00023002"/>
    </source>
</evidence>
<evidence type="ECO:0000256" key="4">
    <source>
        <dbReference type="SAM" id="MobiDB-lite"/>
    </source>
</evidence>
<dbReference type="InterPro" id="IPR016163">
    <property type="entry name" value="Ald_DH_C"/>
</dbReference>
<dbReference type="Proteomes" id="UP000298358">
    <property type="component" value="Unassembled WGS sequence"/>
</dbReference>
<dbReference type="InterPro" id="IPR016162">
    <property type="entry name" value="Ald_DH_N"/>
</dbReference>
<sequence length="518" mass="54435">MTDTQNAVVSTDAASGEASDTEVGSAAEAAVRTGLFIGGEQRFTDEVVKITDPAKPGVVVGEAASASPQDVADAVAAAKAAYPAWSALSAAERAAKMAEAIAGIADDRDTDAAILSQENGKIRMEAWIDALVFEIRWNLALAVADQVDEVTTLEPAPGLPVTTKVAHSPLGVVSIIVPFNWPIAILGAGLPYALLAGNTVVVKPPASAPLATARLVQRVAEKLPAGVLNIVTGKDENMSALIQNPDVAKVSFTGSVNGGKRMMEMASRTLTRVTLELGGNDAAVLAEDVDLSDAHLDRLFGAIYDTTGQICMNAKRVYVHRSRLDELVAGLEARLQNVVIGYGLDEGTTMGPLHQPAQKAFVEEIIQEAKDAGAEVREYGELPGGELAGGNFLRPALVIDPDPSLRVVTQEQFGPVIPIIPFDSEDEAIAAANDTWAGLGGSVWTSSPETAQRIGSRLQCGYVWINDHGANRLDLRAPFGGVKQSGMGREQGIHGVRDFQDTHSIATLDEEALTAMAH</sequence>
<dbReference type="OrthoDB" id="6882680at2"/>
<dbReference type="PANTHER" id="PTHR43353">
    <property type="entry name" value="SUCCINATE-SEMIALDEHYDE DEHYDROGENASE, MITOCHONDRIAL"/>
    <property type="match status" value="1"/>
</dbReference>
<protein>
    <submittedName>
        <fullName evidence="6">Aldehyde dehydrogenase family protein</fullName>
    </submittedName>
</protein>
<dbReference type="GO" id="GO:0004777">
    <property type="term" value="F:succinate-semialdehyde dehydrogenase (NAD+) activity"/>
    <property type="evidence" value="ECO:0007669"/>
    <property type="project" value="TreeGrafter"/>
</dbReference>
<feature type="domain" description="Aldehyde dehydrogenase" evidence="5">
    <location>
        <begin position="46"/>
        <end position="504"/>
    </location>
</feature>
<accession>A0A4Y9FV55</accession>
<evidence type="ECO:0000259" key="5">
    <source>
        <dbReference type="Pfam" id="PF00171"/>
    </source>
</evidence>
<dbReference type="SUPFAM" id="SSF53720">
    <property type="entry name" value="ALDH-like"/>
    <property type="match status" value="1"/>
</dbReference>
<dbReference type="Pfam" id="PF00171">
    <property type="entry name" value="Aldedh"/>
    <property type="match status" value="1"/>
</dbReference>
<evidence type="ECO:0000256" key="3">
    <source>
        <dbReference type="RuleBase" id="RU003345"/>
    </source>
</evidence>
<keyword evidence="1 3" id="KW-0560">Oxidoreductase</keyword>
<dbReference type="Gene3D" id="3.40.309.10">
    <property type="entry name" value="Aldehyde Dehydrogenase, Chain A, domain 2"/>
    <property type="match status" value="1"/>
</dbReference>
<reference evidence="6 7" key="1">
    <citation type="submission" date="2019-03" db="EMBL/GenBank/DDBJ databases">
        <title>Diversity of the mouse oral microbiome.</title>
        <authorList>
            <person name="Joseph S."/>
            <person name="Aduse-Opoku J."/>
            <person name="Curtis M."/>
            <person name="Wade W."/>
            <person name="Hashim A."/>
        </authorList>
    </citation>
    <scope>NUCLEOTIDE SEQUENCE [LARGE SCALE GENOMIC DNA]</scope>
    <source>
        <strain evidence="6 7">P1012</strain>
    </source>
</reference>
<dbReference type="InterPro" id="IPR016160">
    <property type="entry name" value="Ald_DH_CS_CYS"/>
</dbReference>
<dbReference type="RefSeq" id="WP_135114160.1">
    <property type="nucleotide sequence ID" value="NZ_JADGLL010000013.1"/>
</dbReference>
<name>A0A4Y9FV55_9MICO</name>
<feature type="active site" evidence="2">
    <location>
        <position position="276"/>
    </location>
</feature>
<dbReference type="InterPro" id="IPR015590">
    <property type="entry name" value="Aldehyde_DH_dom"/>
</dbReference>
<evidence type="ECO:0000313" key="6">
    <source>
        <dbReference type="EMBL" id="TFU33115.1"/>
    </source>
</evidence>
<feature type="region of interest" description="Disordered" evidence="4">
    <location>
        <begin position="1"/>
        <end position="23"/>
    </location>
</feature>